<dbReference type="STRING" id="1121451.DESAM_20140"/>
<dbReference type="HOGENOM" id="CLU_179416_2_2_7"/>
<proteinExistence type="predicted"/>
<feature type="transmembrane region" description="Helical" evidence="1">
    <location>
        <begin position="60"/>
        <end position="79"/>
    </location>
</feature>
<name>L0RA53_9BACT</name>
<evidence type="ECO:0000313" key="3">
    <source>
        <dbReference type="Proteomes" id="UP000010808"/>
    </source>
</evidence>
<evidence type="ECO:0008006" key="4">
    <source>
        <dbReference type="Google" id="ProtNLM"/>
    </source>
</evidence>
<dbReference type="EMBL" id="FO203522">
    <property type="protein sequence ID" value="CCO22431.1"/>
    <property type="molecule type" value="Genomic_DNA"/>
</dbReference>
<evidence type="ECO:0000313" key="2">
    <source>
        <dbReference type="EMBL" id="CCO22431.1"/>
    </source>
</evidence>
<protein>
    <recommendedName>
        <fullName evidence="4">DUF2065 domain-containing protein</fullName>
    </recommendedName>
</protein>
<keyword evidence="1" id="KW-0472">Membrane</keyword>
<keyword evidence="3" id="KW-1185">Reference proteome</keyword>
<reference evidence="2 3" key="1">
    <citation type="submission" date="2012-10" db="EMBL/GenBank/DDBJ databases">
        <authorList>
            <person name="Genoscope - CEA"/>
        </authorList>
    </citation>
    <scope>NUCLEOTIDE SEQUENCE [LARGE SCALE GENOMIC DNA]</scope>
    <source>
        <strain evidence="3">AM13 / DSM 14728</strain>
    </source>
</reference>
<feature type="transmembrane region" description="Helical" evidence="1">
    <location>
        <begin position="20"/>
        <end position="39"/>
    </location>
</feature>
<dbReference type="Pfam" id="PF09838">
    <property type="entry name" value="DUF2065"/>
    <property type="match status" value="1"/>
</dbReference>
<gene>
    <name evidence="2" type="ORF">DESAM_20140</name>
</gene>
<dbReference type="Proteomes" id="UP000010808">
    <property type="component" value="Chromosome"/>
</dbReference>
<dbReference type="InterPro" id="IPR019201">
    <property type="entry name" value="DUF2065"/>
</dbReference>
<keyword evidence="1" id="KW-0812">Transmembrane</keyword>
<organism evidence="2 3">
    <name type="scientific">Maridesulfovibrio hydrothermalis AM13 = DSM 14728</name>
    <dbReference type="NCBI Taxonomy" id="1121451"/>
    <lineage>
        <taxon>Bacteria</taxon>
        <taxon>Pseudomonadati</taxon>
        <taxon>Thermodesulfobacteriota</taxon>
        <taxon>Desulfovibrionia</taxon>
        <taxon>Desulfovibrionales</taxon>
        <taxon>Desulfovibrionaceae</taxon>
        <taxon>Maridesulfovibrio</taxon>
    </lineage>
</organism>
<accession>L0RA53</accession>
<dbReference type="AlphaFoldDB" id="L0RA53"/>
<dbReference type="eggNOG" id="COG3242">
    <property type="taxonomic scope" value="Bacteria"/>
</dbReference>
<sequence>MDIINQRIYIATIMNIEWSFLLSALGLAFIIEGIPYFLFSERMPRILISIIERGPKQLRILGLIAMIFGLLLISFGQSLSDL</sequence>
<evidence type="ECO:0000256" key="1">
    <source>
        <dbReference type="SAM" id="Phobius"/>
    </source>
</evidence>
<dbReference type="KEGG" id="dhy:DESAM_20140"/>
<keyword evidence="1" id="KW-1133">Transmembrane helix</keyword>
<dbReference type="PATRIC" id="fig|1121451.3.peg.414"/>